<evidence type="ECO:0000313" key="3">
    <source>
        <dbReference type="Proteomes" id="UP000199064"/>
    </source>
</evidence>
<name>A0A1H4NLX2_9HYPH</name>
<gene>
    <name evidence="2" type="ORF">SAMN05216452_3826</name>
</gene>
<keyword evidence="3" id="KW-1185">Reference proteome</keyword>
<keyword evidence="1" id="KW-0732">Signal</keyword>
<dbReference type="RefSeq" id="WP_090329816.1">
    <property type="nucleotide sequence ID" value="NZ_FNSL01000001.1"/>
</dbReference>
<protein>
    <submittedName>
        <fullName evidence="2">Uncharacterized protein</fullName>
    </submittedName>
</protein>
<evidence type="ECO:0000313" key="2">
    <source>
        <dbReference type="EMBL" id="SEB95858.1"/>
    </source>
</evidence>
<reference evidence="3" key="1">
    <citation type="submission" date="2016-10" db="EMBL/GenBank/DDBJ databases">
        <authorList>
            <person name="Varghese N."/>
            <person name="Submissions S."/>
        </authorList>
    </citation>
    <scope>NUCLEOTIDE SEQUENCE [LARGE SCALE GENOMIC DNA]</scope>
    <source>
        <strain evidence="3">ES.061</strain>
    </source>
</reference>
<accession>A0A1H4NLX2</accession>
<dbReference type="AlphaFoldDB" id="A0A1H4NLX2"/>
<sequence>MARFLALAAGLTASFLSMQAMATDPVGVYGAVDDVCADARVHSTIQKRFRYQVTHVPNLPDVDIVDFYGSYQTRYSPSSYDSPIERRYCRATARLSDGRDRTIWYLIEYGQGLAGLGNNVEFCVSGFDRWNVYDGHCRVLR</sequence>
<evidence type="ECO:0000256" key="1">
    <source>
        <dbReference type="SAM" id="SignalP"/>
    </source>
</evidence>
<dbReference type="Proteomes" id="UP000199064">
    <property type="component" value="Unassembled WGS sequence"/>
</dbReference>
<organism evidence="2 3">
    <name type="scientific">Nitratireductor aquibiodomus</name>
    <dbReference type="NCBI Taxonomy" id="204799"/>
    <lineage>
        <taxon>Bacteria</taxon>
        <taxon>Pseudomonadati</taxon>
        <taxon>Pseudomonadota</taxon>
        <taxon>Alphaproteobacteria</taxon>
        <taxon>Hyphomicrobiales</taxon>
        <taxon>Phyllobacteriaceae</taxon>
        <taxon>Nitratireductor</taxon>
    </lineage>
</organism>
<dbReference type="EMBL" id="FNSL01000001">
    <property type="protein sequence ID" value="SEB95858.1"/>
    <property type="molecule type" value="Genomic_DNA"/>
</dbReference>
<feature type="signal peptide" evidence="1">
    <location>
        <begin position="1"/>
        <end position="22"/>
    </location>
</feature>
<feature type="chain" id="PRO_5011754092" evidence="1">
    <location>
        <begin position="23"/>
        <end position="141"/>
    </location>
</feature>
<proteinExistence type="predicted"/>